<dbReference type="OrthoDB" id="2564290at2759"/>
<feature type="compositionally biased region" description="Low complexity" evidence="1">
    <location>
        <begin position="123"/>
        <end position="133"/>
    </location>
</feature>
<accession>A0A1A6AE48</accession>
<keyword evidence="4" id="KW-1185">Reference proteome</keyword>
<dbReference type="KEGG" id="kdj:28963850"/>
<evidence type="ECO:0000313" key="2">
    <source>
        <dbReference type="EMBL" id="OBR88340.1"/>
    </source>
</evidence>
<feature type="region of interest" description="Disordered" evidence="1">
    <location>
        <begin position="274"/>
        <end position="302"/>
    </location>
</feature>
<proteinExistence type="predicted"/>
<protein>
    <submittedName>
        <fullName evidence="2">Uncharacterized protein</fullName>
    </submittedName>
</protein>
<gene>
    <name evidence="2" type="ORF">I303_00151</name>
    <name evidence="3" type="ORF">I303_100151</name>
</gene>
<evidence type="ECO:0000256" key="1">
    <source>
        <dbReference type="SAM" id="MobiDB-lite"/>
    </source>
</evidence>
<dbReference type="GeneID" id="28963850"/>
<organism evidence="2">
    <name type="scientific">Kwoniella dejecticola CBS 10117</name>
    <dbReference type="NCBI Taxonomy" id="1296121"/>
    <lineage>
        <taxon>Eukaryota</taxon>
        <taxon>Fungi</taxon>
        <taxon>Dikarya</taxon>
        <taxon>Basidiomycota</taxon>
        <taxon>Agaricomycotina</taxon>
        <taxon>Tremellomycetes</taxon>
        <taxon>Tremellales</taxon>
        <taxon>Cryptococcaceae</taxon>
        <taxon>Kwoniella</taxon>
    </lineage>
</organism>
<feature type="region of interest" description="Disordered" evidence="1">
    <location>
        <begin position="105"/>
        <end position="178"/>
    </location>
</feature>
<dbReference type="Proteomes" id="UP000078595">
    <property type="component" value="Chromosome 1"/>
</dbReference>
<feature type="compositionally biased region" description="Low complexity" evidence="1">
    <location>
        <begin position="217"/>
        <end position="228"/>
    </location>
</feature>
<reference evidence="3" key="3">
    <citation type="submission" date="2024-02" db="EMBL/GenBank/DDBJ databases">
        <title>Comparative genomics of Cryptococcus and Kwoniella reveals pathogenesis evolution and contrasting modes of karyotype evolution via chromosome fusion or intercentromeric recombination.</title>
        <authorList>
            <person name="Coelho M.A."/>
            <person name="David-Palma M."/>
            <person name="Shea T."/>
            <person name="Bowers K."/>
            <person name="McGinley-Smith S."/>
            <person name="Mohammad A.W."/>
            <person name="Gnirke A."/>
            <person name="Yurkov A.M."/>
            <person name="Nowrousian M."/>
            <person name="Sun S."/>
            <person name="Cuomo C.A."/>
            <person name="Heitman J."/>
        </authorList>
    </citation>
    <scope>NUCLEOTIDE SEQUENCE</scope>
    <source>
        <strain evidence="3">CBS 10117</strain>
    </source>
</reference>
<evidence type="ECO:0000313" key="3">
    <source>
        <dbReference type="EMBL" id="WWC57619.1"/>
    </source>
</evidence>
<reference evidence="3" key="2">
    <citation type="submission" date="2013-07" db="EMBL/GenBank/DDBJ databases">
        <authorList>
            <consortium name="The Broad Institute Genome Sequencing Platform"/>
            <person name="Cuomo C."/>
            <person name="Litvintseva A."/>
            <person name="Chen Y."/>
            <person name="Heitman J."/>
            <person name="Sun S."/>
            <person name="Springer D."/>
            <person name="Dromer F."/>
            <person name="Young S.K."/>
            <person name="Zeng Q."/>
            <person name="Gargeya S."/>
            <person name="Fitzgerald M."/>
            <person name="Abouelleil A."/>
            <person name="Alvarado L."/>
            <person name="Berlin A.M."/>
            <person name="Chapman S.B."/>
            <person name="Dewar J."/>
            <person name="Goldberg J."/>
            <person name="Griggs A."/>
            <person name="Gujja S."/>
            <person name="Hansen M."/>
            <person name="Howarth C."/>
            <person name="Imamovic A."/>
            <person name="Larimer J."/>
            <person name="McCowan C."/>
            <person name="Murphy C."/>
            <person name="Pearson M."/>
            <person name="Priest M."/>
            <person name="Roberts A."/>
            <person name="Saif S."/>
            <person name="Shea T."/>
            <person name="Sykes S."/>
            <person name="Wortman J."/>
            <person name="Nusbaum C."/>
            <person name="Birren B."/>
        </authorList>
    </citation>
    <scope>NUCLEOTIDE SEQUENCE</scope>
    <source>
        <strain evidence="3">CBS 10117</strain>
    </source>
</reference>
<reference evidence="2" key="1">
    <citation type="submission" date="2013-07" db="EMBL/GenBank/DDBJ databases">
        <title>The Genome Sequence of Cryptococcus dejecticola CBS10117.</title>
        <authorList>
            <consortium name="The Broad Institute Genome Sequencing Platform"/>
            <person name="Cuomo C."/>
            <person name="Litvintseva A."/>
            <person name="Chen Y."/>
            <person name="Heitman J."/>
            <person name="Sun S."/>
            <person name="Springer D."/>
            <person name="Dromer F."/>
            <person name="Young S.K."/>
            <person name="Zeng Q."/>
            <person name="Gargeya S."/>
            <person name="Fitzgerald M."/>
            <person name="Abouelleil A."/>
            <person name="Alvarado L."/>
            <person name="Berlin A.M."/>
            <person name="Chapman S.B."/>
            <person name="Dewar J."/>
            <person name="Goldberg J."/>
            <person name="Griggs A."/>
            <person name="Gujja S."/>
            <person name="Hansen M."/>
            <person name="Howarth C."/>
            <person name="Imamovic A."/>
            <person name="Larimer J."/>
            <person name="McCowan C."/>
            <person name="Murphy C."/>
            <person name="Pearson M."/>
            <person name="Priest M."/>
            <person name="Roberts A."/>
            <person name="Saif S."/>
            <person name="Shea T."/>
            <person name="Sykes S."/>
            <person name="Wortman J."/>
            <person name="Nusbaum C."/>
            <person name="Birren B."/>
        </authorList>
    </citation>
    <scope>NUCLEOTIDE SEQUENCE [LARGE SCALE GENOMIC DNA]</scope>
    <source>
        <strain evidence="2">CBS 10117</strain>
    </source>
</reference>
<dbReference type="EMBL" id="KI894027">
    <property type="protein sequence ID" value="OBR88340.1"/>
    <property type="molecule type" value="Genomic_DNA"/>
</dbReference>
<evidence type="ECO:0000313" key="4">
    <source>
        <dbReference type="Proteomes" id="UP000078595"/>
    </source>
</evidence>
<sequence length="435" mass="47877">MSYFSDCSSTCSAPPLTPSPYHRTGDSEIREYAYSTPTPYDASSPPASLRNYSSALVRKMSAGLTAAMKDLRDDRGGPERKFDVEYGYDEDPIERHVRLFLTPRKVPNQTTTSKGLPELGLRPAPALVPSSVPLPQPSKAKPHSRSAGLSQSDRSSRIMVPASEPRLQSESNSMLEQASPMAIDEERYSISTAKAEEDAESLHAKFRPGLIHFHRSNSTYSSSSSSSSLNPPRPAYSRMSTTMSNASTVSLMSEASFEAVRAEDIVSMYGAFTSTSTSNQKEDPFEFDFGNSDGKQGEDEDELEVGLGRTSMISTDTMDTIRPTQYSQIQPQLELPLPSSEDSNHHPQPSPEPALTYAPSSQRPPTLPSRPSLFRKRSRLHPYEAPMPLGNSSGSNTPNNEYDEPPWLANRTISEQMVAQAGLRCQRQRAGVNRR</sequence>
<dbReference type="AlphaFoldDB" id="A0A1A6AE48"/>
<feature type="compositionally biased region" description="Polar residues" evidence="1">
    <location>
        <begin position="1"/>
        <end position="12"/>
    </location>
</feature>
<dbReference type="VEuPathDB" id="FungiDB:I303_00151"/>
<name>A0A1A6AE48_9TREE</name>
<dbReference type="EMBL" id="CP144530">
    <property type="protein sequence ID" value="WWC57619.1"/>
    <property type="molecule type" value="Genomic_DNA"/>
</dbReference>
<feature type="compositionally biased region" description="Polar residues" evidence="1">
    <location>
        <begin position="166"/>
        <end position="176"/>
    </location>
</feature>
<feature type="region of interest" description="Disordered" evidence="1">
    <location>
        <begin position="335"/>
        <end position="406"/>
    </location>
</feature>
<dbReference type="RefSeq" id="XP_018266182.1">
    <property type="nucleotide sequence ID" value="XM_018403528.1"/>
</dbReference>
<feature type="compositionally biased region" description="Polar residues" evidence="1">
    <location>
        <begin position="390"/>
        <end position="400"/>
    </location>
</feature>
<feature type="region of interest" description="Disordered" evidence="1">
    <location>
        <begin position="217"/>
        <end position="238"/>
    </location>
</feature>
<feature type="region of interest" description="Disordered" evidence="1">
    <location>
        <begin position="1"/>
        <end position="48"/>
    </location>
</feature>